<reference evidence="2 3" key="1">
    <citation type="submission" date="2020-02" db="EMBL/GenBank/DDBJ databases">
        <title>Draft genome sequence of Haematococcus lacustris strain NIES-144.</title>
        <authorList>
            <person name="Morimoto D."/>
            <person name="Nakagawa S."/>
            <person name="Yoshida T."/>
            <person name="Sawayama S."/>
        </authorList>
    </citation>
    <scope>NUCLEOTIDE SEQUENCE [LARGE SCALE GENOMIC DNA]</scope>
    <source>
        <strain evidence="2 3">NIES-144</strain>
    </source>
</reference>
<name>A0A699YHV4_HAELA</name>
<feature type="compositionally biased region" description="Gly residues" evidence="1">
    <location>
        <begin position="335"/>
        <end position="344"/>
    </location>
</feature>
<keyword evidence="3" id="KW-1185">Reference proteome</keyword>
<dbReference type="PANTHER" id="PTHR37471:SF1">
    <property type="entry name" value="AB HYDROLASE-1 DOMAIN-CONTAINING PROTEIN"/>
    <property type="match status" value="1"/>
</dbReference>
<dbReference type="Proteomes" id="UP000485058">
    <property type="component" value="Unassembled WGS sequence"/>
</dbReference>
<dbReference type="PANTHER" id="PTHR37471">
    <property type="entry name" value="UNNAMED PRODUCT"/>
    <property type="match status" value="1"/>
</dbReference>
<dbReference type="SUPFAM" id="SSF53474">
    <property type="entry name" value="alpha/beta-Hydrolases"/>
    <property type="match status" value="1"/>
</dbReference>
<protein>
    <submittedName>
        <fullName evidence="2">AB hydrolase-1 domain-containing protein</fullName>
    </submittedName>
</protein>
<accession>A0A699YHV4</accession>
<keyword evidence="2" id="KW-0378">Hydrolase</keyword>
<evidence type="ECO:0000313" key="3">
    <source>
        <dbReference type="Proteomes" id="UP000485058"/>
    </source>
</evidence>
<comment type="caution">
    <text evidence="2">The sequence shown here is derived from an EMBL/GenBank/DDBJ whole genome shotgun (WGS) entry which is preliminary data.</text>
</comment>
<dbReference type="AlphaFoldDB" id="A0A699YHV4"/>
<dbReference type="Gene3D" id="3.40.50.1820">
    <property type="entry name" value="alpha/beta hydrolase"/>
    <property type="match status" value="1"/>
</dbReference>
<organism evidence="2 3">
    <name type="scientific">Haematococcus lacustris</name>
    <name type="common">Green alga</name>
    <name type="synonym">Haematococcus pluvialis</name>
    <dbReference type="NCBI Taxonomy" id="44745"/>
    <lineage>
        <taxon>Eukaryota</taxon>
        <taxon>Viridiplantae</taxon>
        <taxon>Chlorophyta</taxon>
        <taxon>core chlorophytes</taxon>
        <taxon>Chlorophyceae</taxon>
        <taxon>CS clade</taxon>
        <taxon>Chlamydomonadales</taxon>
        <taxon>Haematococcaceae</taxon>
        <taxon>Haematococcus</taxon>
    </lineage>
</organism>
<evidence type="ECO:0000313" key="2">
    <source>
        <dbReference type="EMBL" id="GFH08795.1"/>
    </source>
</evidence>
<proteinExistence type="predicted"/>
<feature type="region of interest" description="Disordered" evidence="1">
    <location>
        <begin position="308"/>
        <end position="346"/>
    </location>
</feature>
<evidence type="ECO:0000256" key="1">
    <source>
        <dbReference type="SAM" id="MobiDB-lite"/>
    </source>
</evidence>
<gene>
    <name evidence="2" type="ORF">HaLaN_03819</name>
</gene>
<dbReference type="InterPro" id="IPR029058">
    <property type="entry name" value="AB_hydrolase_fold"/>
</dbReference>
<dbReference type="GO" id="GO:0016787">
    <property type="term" value="F:hydrolase activity"/>
    <property type="evidence" value="ECO:0007669"/>
    <property type="project" value="UniProtKB-KW"/>
</dbReference>
<dbReference type="EMBL" id="BLLF01000185">
    <property type="protein sequence ID" value="GFH08795.1"/>
    <property type="molecule type" value="Genomic_DNA"/>
</dbReference>
<sequence length="494" mass="52901">MVAYPRLVLPAAAKGFAFQPGSAEPAVSFYNHTREALPHWHRPLTIYCAYEFMGWMNHTMLCWSGFKSHKQDGLAYYTYNVPATAADATSDVAPIVLLHGVGLGLLPYIRMVISLAATGAPVIAVEYKHVGQRWCSHVPSLTDIRNTVLTILRKHGYDPGVTSAQLPTRDSSLEGPHWVPRRQANGLGQPRASIEYLRGTAGVEPQTSGSVGCGAGELSSGARCAAPGQGVHIISHSFGTLVASSIVKAAPQAVATVTFLDPVCFHMWLPSLLVNFVYRPQRLVQSAFTPSDTSSAKKHAVLETTPSDAELHITCPPSPSSSSSDEDCSKVSKQGTGGGGGGEVKLGQPWWAGVQQRVSSAVWGLRRRLPRLPPAAAMAKEVMLIGPAREMHCTVALCRLLDWQQASMWPEGLPPAGRCMISLSGRDELVPAEQLATWAHGHTSATVEFAPHLAHADILAAGPEQDALLVKVLHMINSSEELAGPEQPRQQAGP</sequence>